<dbReference type="GO" id="GO:0003735">
    <property type="term" value="F:structural constituent of ribosome"/>
    <property type="evidence" value="ECO:0007669"/>
    <property type="project" value="InterPro"/>
</dbReference>
<dbReference type="Pfam" id="PF05046">
    <property type="entry name" value="Img2"/>
    <property type="match status" value="1"/>
</dbReference>
<dbReference type="WBParaSite" id="PSAMB.scaffold10911size3750.g33725.t1">
    <property type="protein sequence ID" value="PSAMB.scaffold10911size3750.g33725.t1"/>
    <property type="gene ID" value="PSAMB.scaffold10911size3750.g33725"/>
</dbReference>
<dbReference type="PANTHER" id="PTHR13477:SF0">
    <property type="entry name" value="LARGE RIBOSOMAL SUBUNIT PROTEIN ML49"/>
    <property type="match status" value="1"/>
</dbReference>
<reference evidence="9 10" key="1">
    <citation type="submission" date="2022-11" db="UniProtKB">
        <authorList>
            <consortium name="WormBaseParasite"/>
        </authorList>
    </citation>
    <scope>IDENTIFICATION</scope>
</reference>
<name>A0A914WJH5_9BILA</name>
<proteinExistence type="inferred from homology"/>
<evidence type="ECO:0000256" key="3">
    <source>
        <dbReference type="ARBA" id="ARBA00022980"/>
    </source>
</evidence>
<evidence type="ECO:0000313" key="8">
    <source>
        <dbReference type="Proteomes" id="UP000887566"/>
    </source>
</evidence>
<dbReference type="AlphaFoldDB" id="A0A914WJH5"/>
<evidence type="ECO:0000256" key="1">
    <source>
        <dbReference type="ARBA" id="ARBA00004173"/>
    </source>
</evidence>
<keyword evidence="3" id="KW-0689">Ribosomal protein</keyword>
<comment type="similarity">
    <text evidence="2">Belongs to the mitochondrion-specific ribosomal protein mL49 family.</text>
</comment>
<dbReference type="PANTHER" id="PTHR13477">
    <property type="entry name" value="MITOCHONDRIAL 39S RIBOSOMAL PROTEIN L49"/>
    <property type="match status" value="1"/>
</dbReference>
<organism evidence="8 10">
    <name type="scientific">Plectus sambesii</name>
    <dbReference type="NCBI Taxonomy" id="2011161"/>
    <lineage>
        <taxon>Eukaryota</taxon>
        <taxon>Metazoa</taxon>
        <taxon>Ecdysozoa</taxon>
        <taxon>Nematoda</taxon>
        <taxon>Chromadorea</taxon>
        <taxon>Plectida</taxon>
        <taxon>Plectina</taxon>
        <taxon>Plectoidea</taxon>
        <taxon>Plectidae</taxon>
        <taxon>Plectus</taxon>
    </lineage>
</organism>
<evidence type="ECO:0000256" key="5">
    <source>
        <dbReference type="ARBA" id="ARBA00023274"/>
    </source>
</evidence>
<keyword evidence="4" id="KW-0496">Mitochondrion</keyword>
<sequence length="214" mass="24722">MAARNFASMAIRNRLYCKSLSSQSFLRRCLSSSSESNAVSSVGKLGTSQEEPKIWEDPWRHALGPPPPPEEYTTEFEESSAEWKFVERLFPHDVIPEPPKHESYPTPSGWRPPRDPAPNLPYFIRRLRNHMLPLFLESRRDQLNLETMDYDYVELVKLKNVQGDVFACERDLRAYLESKVGHSIATHVNELQGAIRVKGVERADVERFLFEQGF</sequence>
<dbReference type="GO" id="GO:0006412">
    <property type="term" value="P:translation"/>
    <property type="evidence" value="ECO:0007669"/>
    <property type="project" value="InterPro"/>
</dbReference>
<keyword evidence="5" id="KW-0687">Ribonucleoprotein</keyword>
<comment type="subcellular location">
    <subcellularLocation>
        <location evidence="1">Mitochondrion</location>
    </subcellularLocation>
</comment>
<dbReference type="FunFam" id="3.30.780.10:FF:000009">
    <property type="entry name" value="39S ribosomal protein L49, mitochondrial"/>
    <property type="match status" value="1"/>
</dbReference>
<dbReference type="InterPro" id="IPR007740">
    <property type="entry name" value="Ribosomal_mL49"/>
</dbReference>
<evidence type="ECO:0000256" key="7">
    <source>
        <dbReference type="ARBA" id="ARBA00035545"/>
    </source>
</evidence>
<evidence type="ECO:0000313" key="10">
    <source>
        <dbReference type="WBParaSite" id="PSAMB.scaffold4044size15887.g23295.t1"/>
    </source>
</evidence>
<dbReference type="WBParaSite" id="PSAMB.scaffold4044size15887.g23295.t1">
    <property type="protein sequence ID" value="PSAMB.scaffold4044size15887.g23295.t1"/>
    <property type="gene ID" value="PSAMB.scaffold4044size15887.g23295"/>
</dbReference>
<evidence type="ECO:0000256" key="2">
    <source>
        <dbReference type="ARBA" id="ARBA00005677"/>
    </source>
</evidence>
<evidence type="ECO:0000313" key="9">
    <source>
        <dbReference type="WBParaSite" id="PSAMB.scaffold10911size3750.g33725.t1"/>
    </source>
</evidence>
<keyword evidence="8" id="KW-1185">Reference proteome</keyword>
<protein>
    <recommendedName>
        <fullName evidence="6">Large ribosomal subunit protein mL49</fullName>
    </recommendedName>
    <alternativeName>
        <fullName evidence="7">39S ribosomal protein L49, mitochondrial</fullName>
    </alternativeName>
</protein>
<evidence type="ECO:0000256" key="4">
    <source>
        <dbReference type="ARBA" id="ARBA00023128"/>
    </source>
</evidence>
<evidence type="ECO:0000256" key="6">
    <source>
        <dbReference type="ARBA" id="ARBA00035191"/>
    </source>
</evidence>
<dbReference type="GO" id="GO:0005762">
    <property type="term" value="C:mitochondrial large ribosomal subunit"/>
    <property type="evidence" value="ECO:0007669"/>
    <property type="project" value="TreeGrafter"/>
</dbReference>
<dbReference type="Gene3D" id="3.30.780.10">
    <property type="entry name" value="SUI1-like domain"/>
    <property type="match status" value="1"/>
</dbReference>
<accession>A0A914WJH5</accession>
<dbReference type="Proteomes" id="UP000887566">
    <property type="component" value="Unplaced"/>
</dbReference>